<dbReference type="Pfam" id="PF00119">
    <property type="entry name" value="ATP-synt_A"/>
    <property type="match status" value="1"/>
</dbReference>
<dbReference type="PRINTS" id="PR00123">
    <property type="entry name" value="ATPASEA"/>
</dbReference>
<evidence type="ECO:0000256" key="5">
    <source>
        <dbReference type="ARBA" id="ARBA00022692"/>
    </source>
</evidence>
<dbReference type="GO" id="GO:0046933">
    <property type="term" value="F:proton-transporting ATP synthase activity, rotational mechanism"/>
    <property type="evidence" value="ECO:0007669"/>
    <property type="project" value="TreeGrafter"/>
</dbReference>
<dbReference type="AlphaFoldDB" id="L7NVY8"/>
<dbReference type="PANTHER" id="PTHR11410:SF0">
    <property type="entry name" value="ATP SYNTHASE SUBUNIT A"/>
    <property type="match status" value="1"/>
</dbReference>
<protein>
    <recommendedName>
        <fullName evidence="11">ATP synthase subunit a</fullName>
    </recommendedName>
</protein>
<keyword evidence="8" id="KW-0406">Ion transport</keyword>
<evidence type="ECO:0000256" key="1">
    <source>
        <dbReference type="ARBA" id="ARBA00004141"/>
    </source>
</evidence>
<dbReference type="GO" id="GO:0005743">
    <property type="term" value="C:mitochondrial inner membrane"/>
    <property type="evidence" value="ECO:0007669"/>
    <property type="project" value="UniProtKB-SubCell"/>
</dbReference>
<dbReference type="GeneID" id="14657808"/>
<keyword evidence="10" id="KW-0066">ATP synthesis</keyword>
<proteinExistence type="inferred from homology"/>
<reference evidence="13" key="1">
    <citation type="submission" date="2012-01" db="EMBL/GenBank/DDBJ databases">
        <title>Mitochondrial genomes of three spider species.</title>
        <authorList>
            <person name="Podsiadlowski L."/>
            <person name="Arabi J."/>
            <person name="Fahrein K."/>
        </authorList>
    </citation>
    <scope>NUCLEOTIDE SEQUENCE</scope>
</reference>
<dbReference type="CTD" id="4508"/>
<evidence type="ECO:0000256" key="12">
    <source>
        <dbReference type="SAM" id="Phobius"/>
    </source>
</evidence>
<sequence length="222" mass="24581">MMMSLFSVFDPVTWLGVSFNWCSVFIVVVMMMSSVIMVDGRVESVKTNFKGSVGKIFREVGGKNWSMMGFLSLVLFIWIGVMNLLGLWPFVFVGTSHLVVTLGMGLVLWFSFLLLGWIKNVKESSSHLVPEGSPMFLAPIMVIIEMISHLIRPVTLSVRLAANMMAGHMIIGLISGMSMGGVGGMMVSIFFQSMMVMLEIGVALIQAFVFSVLVLLYSTEYY</sequence>
<evidence type="ECO:0000256" key="8">
    <source>
        <dbReference type="ARBA" id="ARBA00023065"/>
    </source>
</evidence>
<feature type="transmembrane region" description="Helical" evidence="12">
    <location>
        <begin position="12"/>
        <end position="38"/>
    </location>
</feature>
<comment type="similarity">
    <text evidence="2">Belongs to the ATPase A chain family.</text>
</comment>
<name>L7NVY8_9ARAC</name>
<keyword evidence="6" id="KW-0375">Hydrogen ion transport</keyword>
<dbReference type="InterPro" id="IPR045083">
    <property type="entry name" value="ATP_synth_F0_asu_bact/mt"/>
</dbReference>
<gene>
    <name evidence="13" type="primary">ATP6</name>
</gene>
<dbReference type="EMBL" id="JQ407802">
    <property type="protein sequence ID" value="AFC77860.1"/>
    <property type="molecule type" value="Genomic_DNA"/>
</dbReference>
<evidence type="ECO:0000256" key="9">
    <source>
        <dbReference type="ARBA" id="ARBA00023136"/>
    </source>
</evidence>
<evidence type="ECO:0000256" key="11">
    <source>
        <dbReference type="RuleBase" id="RU004450"/>
    </source>
</evidence>
<dbReference type="CDD" id="cd00310">
    <property type="entry name" value="ATP-synt_Fo_a_6"/>
    <property type="match status" value="1"/>
</dbReference>
<dbReference type="InterPro" id="IPR035908">
    <property type="entry name" value="F0_ATP_A_sf"/>
</dbReference>
<dbReference type="InterPro" id="IPR023011">
    <property type="entry name" value="ATP_synth_F0_asu_AS"/>
</dbReference>
<feature type="transmembrane region" description="Helical" evidence="12">
    <location>
        <begin position="170"/>
        <end position="191"/>
    </location>
</feature>
<evidence type="ECO:0000256" key="10">
    <source>
        <dbReference type="ARBA" id="ARBA00023310"/>
    </source>
</evidence>
<evidence type="ECO:0000256" key="7">
    <source>
        <dbReference type="ARBA" id="ARBA00022989"/>
    </source>
</evidence>
<dbReference type="PANTHER" id="PTHR11410">
    <property type="entry name" value="ATP SYNTHASE SUBUNIT A"/>
    <property type="match status" value="1"/>
</dbReference>
<feature type="transmembrane region" description="Helical" evidence="12">
    <location>
        <begin position="98"/>
        <end position="118"/>
    </location>
</feature>
<geneLocation type="mitochondrion" evidence="13"/>
<feature type="transmembrane region" description="Helical" evidence="12">
    <location>
        <begin position="67"/>
        <end position="91"/>
    </location>
</feature>
<keyword evidence="5 12" id="KW-0812">Transmembrane</keyword>
<accession>L7NVY8</accession>
<dbReference type="PROSITE" id="PS00449">
    <property type="entry name" value="ATPASE_A"/>
    <property type="match status" value="1"/>
</dbReference>
<keyword evidence="7 12" id="KW-1133">Transmembrane helix</keyword>
<organism evidence="13">
    <name type="scientific">Phyxioschema suthepium</name>
    <dbReference type="NCBI Taxonomy" id="1155482"/>
    <lineage>
        <taxon>Eukaryota</taxon>
        <taxon>Metazoa</taxon>
        <taxon>Ecdysozoa</taxon>
        <taxon>Arthropoda</taxon>
        <taxon>Chelicerata</taxon>
        <taxon>Arachnida</taxon>
        <taxon>Araneae</taxon>
        <taxon>Mygalomorphae</taxon>
        <taxon>Avicularoidea</taxon>
        <taxon>Euagridae</taxon>
        <taxon>Phyxioschema</taxon>
    </lineage>
</organism>
<keyword evidence="13" id="KW-0496">Mitochondrion</keyword>
<evidence type="ECO:0000313" key="13">
    <source>
        <dbReference type="EMBL" id="AFC77860.1"/>
    </source>
</evidence>
<dbReference type="NCBIfam" id="TIGR01131">
    <property type="entry name" value="ATP_synt_6_or_A"/>
    <property type="match status" value="1"/>
</dbReference>
<dbReference type="Gene3D" id="1.20.120.220">
    <property type="entry name" value="ATP synthase, F0 complex, subunit A"/>
    <property type="match status" value="1"/>
</dbReference>
<keyword evidence="3" id="KW-0813">Transport</keyword>
<evidence type="ECO:0000256" key="6">
    <source>
        <dbReference type="ARBA" id="ARBA00022781"/>
    </source>
</evidence>
<evidence type="ECO:0000256" key="2">
    <source>
        <dbReference type="ARBA" id="ARBA00006810"/>
    </source>
</evidence>
<dbReference type="RefSeq" id="YP_007474872.1">
    <property type="nucleotide sequence ID" value="NC_020322.1"/>
</dbReference>
<keyword evidence="9 12" id="KW-0472">Membrane</keyword>
<feature type="transmembrane region" description="Helical" evidence="12">
    <location>
        <begin position="197"/>
        <end position="217"/>
    </location>
</feature>
<comment type="subcellular location">
    <subcellularLocation>
        <location evidence="1">Membrane</location>
        <topology evidence="1">Multi-pass membrane protein</topology>
    </subcellularLocation>
    <subcellularLocation>
        <location evidence="11">Mitochondrion inner membrane</location>
        <topology evidence="11">Multi-pass membrane protein</topology>
    </subcellularLocation>
</comment>
<dbReference type="GO" id="GO:0045259">
    <property type="term" value="C:proton-transporting ATP synthase complex"/>
    <property type="evidence" value="ECO:0007669"/>
    <property type="project" value="UniProtKB-KW"/>
</dbReference>
<dbReference type="InterPro" id="IPR000568">
    <property type="entry name" value="ATP_synth_F0_asu"/>
</dbReference>
<keyword evidence="4" id="KW-0138">CF(0)</keyword>
<dbReference type="SUPFAM" id="SSF81336">
    <property type="entry name" value="F1F0 ATP synthase subunit A"/>
    <property type="match status" value="1"/>
</dbReference>
<evidence type="ECO:0000256" key="3">
    <source>
        <dbReference type="ARBA" id="ARBA00022448"/>
    </source>
</evidence>
<evidence type="ECO:0000256" key="4">
    <source>
        <dbReference type="ARBA" id="ARBA00022547"/>
    </source>
</evidence>